<protein>
    <submittedName>
        <fullName evidence="1">Uncharacterized protein</fullName>
    </submittedName>
</protein>
<dbReference type="Proteomes" id="UP000197157">
    <property type="component" value="Plasmid unnamed1"/>
</dbReference>
<keyword evidence="1" id="KW-0614">Plasmid</keyword>
<accession>A0A241PXT3</accession>
<geneLocation type="plasmid" evidence="1">
    <name>unnamed1</name>
</geneLocation>
<evidence type="ECO:0000313" key="2">
    <source>
        <dbReference type="Proteomes" id="UP000197157"/>
    </source>
</evidence>
<reference evidence="1 2" key="1">
    <citation type="submission" date="2017-06" db="EMBL/GenBank/DDBJ databases">
        <title>Salmonella reference genomes for public health.</title>
        <authorList>
            <person name="Robertson J."/>
            <person name="Yoshida C."/>
            <person name="Gurnik S."/>
            <person name="Nash J."/>
        </authorList>
    </citation>
    <scope>NUCLEOTIDE SEQUENCE [LARGE SCALE GENOMIC DNA]</scope>
    <source>
        <strain evidence="1 2">S-1643</strain>
        <plasmid evidence="2">Plasmid unnamed1</plasmid>
    </source>
</reference>
<name>A0A241PXT3_SALET</name>
<organism evidence="1 2">
    <name type="scientific">Salmonella enterica subsp. enterica serovar Macclesfield str. S-1643</name>
    <dbReference type="NCBI Taxonomy" id="1242107"/>
    <lineage>
        <taxon>Bacteria</taxon>
        <taxon>Pseudomonadati</taxon>
        <taxon>Pseudomonadota</taxon>
        <taxon>Gammaproteobacteria</taxon>
        <taxon>Enterobacterales</taxon>
        <taxon>Enterobacteriaceae</taxon>
        <taxon>Salmonella</taxon>
    </lineage>
</organism>
<evidence type="ECO:0000313" key="1">
    <source>
        <dbReference type="EMBL" id="ASG19172.1"/>
    </source>
</evidence>
<gene>
    <name evidence="1" type="ORF">LFZ25_25480</name>
</gene>
<dbReference type="AlphaFoldDB" id="A0A241PXT3"/>
<sequence length="68" mass="7459">MFRSSGYHPGFKYSGHSPLQAPCDIAPHGYLTDGFFLKFRCKSWCAHTLLLCSNYRAGSSTGVGSVQL</sequence>
<dbReference type="EMBL" id="CP022118">
    <property type="protein sequence ID" value="ASG19172.1"/>
    <property type="molecule type" value="Genomic_DNA"/>
</dbReference>
<proteinExistence type="predicted"/>